<gene>
    <name evidence="2" type="ORF">D9758_013560</name>
</gene>
<feature type="compositionally biased region" description="Pro residues" evidence="1">
    <location>
        <begin position="741"/>
        <end position="752"/>
    </location>
</feature>
<feature type="compositionally biased region" description="Basic and acidic residues" evidence="1">
    <location>
        <begin position="379"/>
        <end position="394"/>
    </location>
</feature>
<feature type="compositionally biased region" description="Low complexity" evidence="1">
    <location>
        <begin position="876"/>
        <end position="888"/>
    </location>
</feature>
<feature type="region of interest" description="Disordered" evidence="1">
    <location>
        <begin position="958"/>
        <end position="1074"/>
    </location>
</feature>
<feature type="compositionally biased region" description="Acidic residues" evidence="1">
    <location>
        <begin position="156"/>
        <end position="169"/>
    </location>
</feature>
<dbReference type="OrthoDB" id="3244156at2759"/>
<feature type="region of interest" description="Disordered" evidence="1">
    <location>
        <begin position="654"/>
        <end position="921"/>
    </location>
</feature>
<accession>A0A8H5CGP1</accession>
<feature type="region of interest" description="Disordered" evidence="1">
    <location>
        <begin position="379"/>
        <end position="399"/>
    </location>
</feature>
<feature type="compositionally biased region" description="Basic and acidic residues" evidence="1">
    <location>
        <begin position="85"/>
        <end position="106"/>
    </location>
</feature>
<feature type="compositionally biased region" description="Polar residues" evidence="1">
    <location>
        <begin position="1012"/>
        <end position="1029"/>
    </location>
</feature>
<sequence length="1074" mass="113975">MSEMNAMNIGAPRTLTSRARHSRTQSAVPPRFPEAVSHPRDSNPGFPNVDDGANPNAEKLYTHDGRSAFNVDPNAPVLSGAVGKETMEEIERQKGREEEDQRETDATKAGAGGGNRFVGGFLLGLKNTFRPRWGNNAAPSPRDPFPAFPTALYDPEPPDDEAGNEEDDRAYDHSQHDRERAHHPGDVEYHAGASRRDGQHPEYGLRHRNSYQSLDSPSETEHPTTEWHDDGTTAVDHTGYNYAQYPVNHDAHGNPVPPLIPPPSTTMLPNPENPYAYNYDHNYPPNFAQPQSNYLPANSNRLYDNYTVGSPILADIKPASDYAKMDIPPSTTASDVSFNTYLDRMRRAIDHVNSLPWVAERVTVDYYPAGIRREKLEKKEREKERIRRQDEEKLGPGGLFGDGIGIGRRDRRPILSWYDRAKMGLPTNVRPGELDLTAGSPPPPVPPLQDQAQPSMAQAMATPYSPLAQATLPPIAMAPSAMSVGMTSRPGDAVPLAPGLYPNSEHTYAASGQPLVPPSSSESTYDEDYDQINTGMGTATPGGSGATVRLTSPNPYEPPAVTLQPSPNNNMPTPGSGDLPPNVKVEFMGGYPNFAPTPPANSVSGSVNIDVVPPSTTASASVMSRTPVIPGPSFGGSTPDPAAIPVVPSVPVFPPPSVSPPRSTTHSQGHRRSPSVPITSPQTNQNPPPSSTLRRMQGHIRAPSAAGSVSTTATTTYRRPRNPNTPSHYFPANVPATSAPPRTPVPTAPPTPSGVMPAPDQTQTQGQNLTEYGLNAPNGPNGHGGHTGHPHPGLPLPPGIMPAHSEGGHSDRSGKSGISAMTGKSGRSWVVVNGPATPSSSSTDSRDLAKNQSSSTRRNGTGFGNGTGTGFGTSGVNGVNGVNGHGVNRYQATPKVMTRGLRSRRDTLETAQTPISVNPSSQFETPVVSTYAGDDRLVSGGGYGSAYGGGGYGGGIYDRKGKGRAPPASVQTVSDSGSGSGSGGMSRRDEDIYEDSREQRRRDYERYMRRQASANANANGGIVPSTSKNGRVVPRAQVQGGGGSSGSGNPYVAASPGPAYGYGYAYSNPRSRQP</sequence>
<dbReference type="EMBL" id="JAACJM010000176">
    <property type="protein sequence ID" value="KAF5340433.1"/>
    <property type="molecule type" value="Genomic_DNA"/>
</dbReference>
<comment type="caution">
    <text evidence="2">The sequence shown here is derived from an EMBL/GenBank/DDBJ whole genome shotgun (WGS) entry which is preliminary data.</text>
</comment>
<feature type="compositionally biased region" description="Low complexity" evidence="1">
    <location>
        <begin position="702"/>
        <end position="727"/>
    </location>
</feature>
<feature type="compositionally biased region" description="Basic and acidic residues" evidence="1">
    <location>
        <begin position="170"/>
        <end position="205"/>
    </location>
</feature>
<evidence type="ECO:0000313" key="2">
    <source>
        <dbReference type="EMBL" id="KAF5340433.1"/>
    </source>
</evidence>
<reference evidence="2 3" key="1">
    <citation type="journal article" date="2020" name="ISME J.">
        <title>Uncovering the hidden diversity of litter-decomposition mechanisms in mushroom-forming fungi.</title>
        <authorList>
            <person name="Floudas D."/>
            <person name="Bentzer J."/>
            <person name="Ahren D."/>
            <person name="Johansson T."/>
            <person name="Persson P."/>
            <person name="Tunlid A."/>
        </authorList>
    </citation>
    <scope>NUCLEOTIDE SEQUENCE [LARGE SCALE GENOMIC DNA]</scope>
    <source>
        <strain evidence="2 3">CBS 291.85</strain>
    </source>
</reference>
<organism evidence="2 3">
    <name type="scientific">Tetrapyrgos nigripes</name>
    <dbReference type="NCBI Taxonomy" id="182062"/>
    <lineage>
        <taxon>Eukaryota</taxon>
        <taxon>Fungi</taxon>
        <taxon>Dikarya</taxon>
        <taxon>Basidiomycota</taxon>
        <taxon>Agaricomycotina</taxon>
        <taxon>Agaricomycetes</taxon>
        <taxon>Agaricomycetidae</taxon>
        <taxon>Agaricales</taxon>
        <taxon>Marasmiineae</taxon>
        <taxon>Marasmiaceae</taxon>
        <taxon>Tetrapyrgos</taxon>
    </lineage>
</organism>
<dbReference type="AlphaFoldDB" id="A0A8H5CGP1"/>
<feature type="compositionally biased region" description="Polar residues" evidence="1">
    <location>
        <begin position="909"/>
        <end position="921"/>
    </location>
</feature>
<protein>
    <submittedName>
        <fullName evidence="2">Uncharacterized protein</fullName>
    </submittedName>
</protein>
<feature type="compositionally biased region" description="Basic and acidic residues" evidence="1">
    <location>
        <begin position="986"/>
        <end position="1008"/>
    </location>
</feature>
<evidence type="ECO:0000313" key="3">
    <source>
        <dbReference type="Proteomes" id="UP000559256"/>
    </source>
</evidence>
<feature type="compositionally biased region" description="Basic and acidic residues" evidence="1">
    <location>
        <begin position="219"/>
        <end position="231"/>
    </location>
</feature>
<proteinExistence type="predicted"/>
<name>A0A8H5CGP1_9AGAR</name>
<dbReference type="Proteomes" id="UP000559256">
    <property type="component" value="Unassembled WGS sequence"/>
</dbReference>
<feature type="compositionally biased region" description="Gly residues" evidence="1">
    <location>
        <begin position="861"/>
        <end position="875"/>
    </location>
</feature>
<keyword evidence="3" id="KW-1185">Reference proteome</keyword>
<feature type="compositionally biased region" description="Low complexity" evidence="1">
    <location>
        <begin position="1053"/>
        <end position="1067"/>
    </location>
</feature>
<feature type="region of interest" description="Disordered" evidence="1">
    <location>
        <begin position="1"/>
        <end position="235"/>
    </location>
</feature>
<feature type="compositionally biased region" description="Polar residues" evidence="1">
    <location>
        <begin position="760"/>
        <end position="770"/>
    </location>
</feature>
<evidence type="ECO:0000256" key="1">
    <source>
        <dbReference type="SAM" id="MobiDB-lite"/>
    </source>
</evidence>